<reference evidence="1 2" key="1">
    <citation type="journal article" date="2022" name="New Phytol.">
        <title>Ecological generalism drives hyperdiversity of secondary metabolite gene clusters in xylarialean endophytes.</title>
        <authorList>
            <person name="Franco M.E.E."/>
            <person name="Wisecaver J.H."/>
            <person name="Arnold A.E."/>
            <person name="Ju Y.M."/>
            <person name="Slot J.C."/>
            <person name="Ahrendt S."/>
            <person name="Moore L.P."/>
            <person name="Eastman K.E."/>
            <person name="Scott K."/>
            <person name="Konkel Z."/>
            <person name="Mondo S.J."/>
            <person name="Kuo A."/>
            <person name="Hayes R.D."/>
            <person name="Haridas S."/>
            <person name="Andreopoulos B."/>
            <person name="Riley R."/>
            <person name="LaButti K."/>
            <person name="Pangilinan J."/>
            <person name="Lipzen A."/>
            <person name="Amirebrahimi M."/>
            <person name="Yan J."/>
            <person name="Adam C."/>
            <person name="Keymanesh K."/>
            <person name="Ng V."/>
            <person name="Louie K."/>
            <person name="Northen T."/>
            <person name="Drula E."/>
            <person name="Henrissat B."/>
            <person name="Hsieh H.M."/>
            <person name="Youens-Clark K."/>
            <person name="Lutzoni F."/>
            <person name="Miadlikowska J."/>
            <person name="Eastwood D.C."/>
            <person name="Hamelin R.C."/>
            <person name="Grigoriev I.V."/>
            <person name="U'Ren J.M."/>
        </authorList>
    </citation>
    <scope>NUCLEOTIDE SEQUENCE [LARGE SCALE GENOMIC DNA]</scope>
    <source>
        <strain evidence="1 2">CBS 119005</strain>
    </source>
</reference>
<evidence type="ECO:0000313" key="1">
    <source>
        <dbReference type="EMBL" id="KAI4862328.1"/>
    </source>
</evidence>
<sequence>MSTTAAAVVPLGFATRNTPEWCHTMLTTVAVVAATVTTSMFVSTMLPITIITITAMPQRCYVIALTSAIGGIQGYAILFYISCPYDRNSAAASVHARTPLRGVYQLPREDMSPENALRT</sequence>
<dbReference type="EMBL" id="MU393528">
    <property type="protein sequence ID" value="KAI4862328.1"/>
    <property type="molecule type" value="Genomic_DNA"/>
</dbReference>
<dbReference type="Proteomes" id="UP001497700">
    <property type="component" value="Unassembled WGS sequence"/>
</dbReference>
<protein>
    <submittedName>
        <fullName evidence="1">Uncharacterized protein</fullName>
    </submittedName>
</protein>
<evidence type="ECO:0000313" key="2">
    <source>
        <dbReference type="Proteomes" id="UP001497700"/>
    </source>
</evidence>
<comment type="caution">
    <text evidence="1">The sequence shown here is derived from an EMBL/GenBank/DDBJ whole genome shotgun (WGS) entry which is preliminary data.</text>
</comment>
<proteinExistence type="predicted"/>
<keyword evidence="2" id="KW-1185">Reference proteome</keyword>
<organism evidence="1 2">
    <name type="scientific">Hypoxylon rubiginosum</name>
    <dbReference type="NCBI Taxonomy" id="110542"/>
    <lineage>
        <taxon>Eukaryota</taxon>
        <taxon>Fungi</taxon>
        <taxon>Dikarya</taxon>
        <taxon>Ascomycota</taxon>
        <taxon>Pezizomycotina</taxon>
        <taxon>Sordariomycetes</taxon>
        <taxon>Xylariomycetidae</taxon>
        <taxon>Xylariales</taxon>
        <taxon>Hypoxylaceae</taxon>
        <taxon>Hypoxylon</taxon>
    </lineage>
</organism>
<gene>
    <name evidence="1" type="ORF">F4820DRAFT_451073</name>
</gene>
<accession>A0ACB9YSM2</accession>
<name>A0ACB9YSM2_9PEZI</name>